<dbReference type="HOGENOM" id="CLU_376812_0_0_6"/>
<organism evidence="2 3">
    <name type="scientific">Xanthomonas oryzae pv. oryzicola (strain BLS256)</name>
    <dbReference type="NCBI Taxonomy" id="383407"/>
    <lineage>
        <taxon>Bacteria</taxon>
        <taxon>Pseudomonadati</taxon>
        <taxon>Pseudomonadota</taxon>
        <taxon>Gammaproteobacteria</taxon>
        <taxon>Lysobacterales</taxon>
        <taxon>Lysobacteraceae</taxon>
        <taxon>Xanthomonas</taxon>
    </lineage>
</organism>
<proteinExistence type="predicted"/>
<protein>
    <recommendedName>
        <fullName evidence="4">DUF3857 domain-containing protein</fullName>
    </recommendedName>
</protein>
<evidence type="ECO:0008006" key="4">
    <source>
        <dbReference type="Google" id="ProtNLM"/>
    </source>
</evidence>
<gene>
    <name evidence="2" type="ORF">XOC_3001</name>
</gene>
<dbReference type="AlphaFoldDB" id="G7TL58"/>
<evidence type="ECO:0000313" key="3">
    <source>
        <dbReference type="Proteomes" id="UP000008851"/>
    </source>
</evidence>
<evidence type="ECO:0000256" key="1">
    <source>
        <dbReference type="SAM" id="MobiDB-lite"/>
    </source>
</evidence>
<evidence type="ECO:0000313" key="2">
    <source>
        <dbReference type="EMBL" id="AEQ97100.1"/>
    </source>
</evidence>
<accession>G7TL58</accession>
<reference evidence="2 3" key="1">
    <citation type="journal article" date="2011" name="J. Bacteriol.">
        <title>Two new complete genome sequences offer insight into host and tissue specificity of plant pathogenic Xanthomonas spp.</title>
        <authorList>
            <person name="Bogdanove A.J."/>
            <person name="Koebnik R."/>
            <person name="Lu H."/>
            <person name="Furutani A."/>
            <person name="Angiuoli S.V."/>
            <person name="Patil P.B."/>
            <person name="Van Sluys M.A."/>
            <person name="Ryan R.P."/>
            <person name="Meyer D.F."/>
            <person name="Han S.W."/>
            <person name="Aparna G."/>
            <person name="Rajaram M."/>
            <person name="Delcher A.L."/>
            <person name="Phillippy A.M."/>
            <person name="Puiu D."/>
            <person name="Schatz M.C."/>
            <person name="Shumway M."/>
            <person name="Sommer D.D."/>
            <person name="Trapnell C."/>
            <person name="Benahmed F."/>
            <person name="Dimitrov G."/>
            <person name="Madupu R."/>
            <person name="Radune D."/>
            <person name="Sullivan S."/>
            <person name="Jha G."/>
            <person name="Ishihara H."/>
            <person name="Lee S.W."/>
            <person name="Pandey A."/>
            <person name="Sharma V."/>
            <person name="Sriariyanun M."/>
            <person name="Szurek B."/>
            <person name="Vera-Cruz C.M."/>
            <person name="Dorman K.S."/>
            <person name="Ronald P.C."/>
            <person name="Verdier V."/>
            <person name="Dow J.M."/>
            <person name="Sonti R.V."/>
            <person name="Tsuge S."/>
            <person name="Brendel V.P."/>
            <person name="Rabinowicz P.D."/>
            <person name="Leach J.E."/>
            <person name="White F.F."/>
            <person name="Salzberg S.L."/>
        </authorList>
    </citation>
    <scope>NUCLEOTIDE SEQUENCE [LARGE SCALE GENOMIC DNA]</scope>
    <source>
        <strain evidence="2 3">BLS256</strain>
    </source>
</reference>
<dbReference type="eggNOG" id="COG1305">
    <property type="taxonomic scope" value="Bacteria"/>
</dbReference>
<dbReference type="KEGG" id="xor:XOC_3001"/>
<dbReference type="SUPFAM" id="SSF54001">
    <property type="entry name" value="Cysteine proteinases"/>
    <property type="match status" value="1"/>
</dbReference>
<dbReference type="Gene3D" id="3.10.620.30">
    <property type="match status" value="1"/>
</dbReference>
<dbReference type="EMBL" id="CP003057">
    <property type="protein sequence ID" value="AEQ97100.1"/>
    <property type="molecule type" value="Genomic_DNA"/>
</dbReference>
<dbReference type="Proteomes" id="UP000008851">
    <property type="component" value="Chromosome"/>
</dbReference>
<dbReference type="InterPro" id="IPR038765">
    <property type="entry name" value="Papain-like_cys_pep_sf"/>
</dbReference>
<name>G7TL58_XANOB</name>
<sequence>MTCSKRASVPLGERWVRVRYPATTSLQWRISAPEFGHDVRTVDGVTLLNIGATHVAAVQEEKDAPDDVDPYGLIEVSSAGRWGAVAAWAAQLYPGAFKDTQVAARMVQSLKLHSDDPQGGLLRAVAFVQGEIRYVGLDMGENSHAPHAPEVTLRNRYGDCKDKATLLIPLLQLAGSRAEPVLINSDKDHGLEKRLPSPYAFDHVVVRAHLPQGEVWVDATRDREDGPLAQRRPLPFVRGLPVIAGQDSLVEVPAPMPALPQIEVNEDIAISLRKPQRWASFTVDTIYRHGRAERVASSFDDDGAQTAGEHYLEFMQQYYTALTQVSVPSIDDADPLNMRTHEAYRLEWPANEGDALGFPLFQLGERMDALPKQARKSPLALGGPQLARQTVRVHSDPATQIEAETQVIANPWFRFSRGIAMRDGTLVIVGEWQCFTDRIPANGVACAASDMERARPAVLPSRSQAATARAATRPACAQLPAGRVNRLGGAAGGMSALVARRWAGRNPVRSRCHGDADAAARRATLERLGRVRGNYAAVGVGVAARAAVMGQGRWRHRGRGNRHAGMCVAQADLALDGQRYAAHADVAGHGRLRLALAGVPAGGRGRAQGPGGAAAHRRDRSGRHGAAGDVHFATDAGRVVVVGLRSAGGGCCWRLCAYACVRRLGADGGGGGGGGGTGHPDRRVACPGGGGGIRLKSFGAATHASVASAGRCCVQGFAKARRAVTLPAPCCCRGAS</sequence>
<feature type="compositionally biased region" description="Gly residues" evidence="1">
    <location>
        <begin position="603"/>
        <end position="612"/>
    </location>
</feature>
<feature type="region of interest" description="Disordered" evidence="1">
    <location>
        <begin position="603"/>
        <end position="626"/>
    </location>
</feature>